<reference evidence="3 4" key="1">
    <citation type="submission" date="2017-03" db="EMBL/GenBank/DDBJ databases">
        <title>WGS assembly of Porphyra umbilicalis.</title>
        <authorList>
            <person name="Brawley S.H."/>
            <person name="Blouin N.A."/>
            <person name="Ficko-Blean E."/>
            <person name="Wheeler G.L."/>
            <person name="Lohr M."/>
            <person name="Goodson H.V."/>
            <person name="Jenkins J.W."/>
            <person name="Blaby-Haas C.E."/>
            <person name="Helliwell K.E."/>
            <person name="Chan C."/>
            <person name="Marriage T."/>
            <person name="Bhattacharya D."/>
            <person name="Klein A.S."/>
            <person name="Badis Y."/>
            <person name="Brodie J."/>
            <person name="Cao Y."/>
            <person name="Collen J."/>
            <person name="Dittami S.M."/>
            <person name="Gachon C.M."/>
            <person name="Green B.R."/>
            <person name="Karpowicz S."/>
            <person name="Kim J.W."/>
            <person name="Kudahl U."/>
            <person name="Lin S."/>
            <person name="Michel G."/>
            <person name="Mittag M."/>
            <person name="Olson B.J."/>
            <person name="Pangilinan J."/>
            <person name="Peng Y."/>
            <person name="Qiu H."/>
            <person name="Shu S."/>
            <person name="Singer J.T."/>
            <person name="Smith A.G."/>
            <person name="Sprecher B.N."/>
            <person name="Wagner V."/>
            <person name="Wang W."/>
            <person name="Wang Z.-Y."/>
            <person name="Yan J."/>
            <person name="Yarish C."/>
            <person name="Zoeuner-Riek S."/>
            <person name="Zhuang Y."/>
            <person name="Zou Y."/>
            <person name="Lindquist E.A."/>
            <person name="Grimwood J."/>
            <person name="Barry K."/>
            <person name="Rokhsar D.S."/>
            <person name="Schmutz J."/>
            <person name="Stiller J.W."/>
            <person name="Grossman A.R."/>
            <person name="Prochnik S.E."/>
        </authorList>
    </citation>
    <scope>NUCLEOTIDE SEQUENCE [LARGE SCALE GENOMIC DNA]</scope>
    <source>
        <strain evidence="3">4086291</strain>
    </source>
</reference>
<evidence type="ECO:0000256" key="1">
    <source>
        <dbReference type="SAM" id="MobiDB-lite"/>
    </source>
</evidence>
<feature type="chain" id="PRO_5013140819" evidence="2">
    <location>
        <begin position="19"/>
        <end position="219"/>
    </location>
</feature>
<evidence type="ECO:0000313" key="4">
    <source>
        <dbReference type="Proteomes" id="UP000218209"/>
    </source>
</evidence>
<name>A0A1X6NIG2_PORUM</name>
<keyword evidence="2" id="KW-0732">Signal</keyword>
<protein>
    <submittedName>
        <fullName evidence="3">Uncharacterized protein</fullName>
    </submittedName>
</protein>
<dbReference type="AlphaFoldDB" id="A0A1X6NIG2"/>
<evidence type="ECO:0000313" key="3">
    <source>
        <dbReference type="EMBL" id="OSX68408.1"/>
    </source>
</evidence>
<feature type="signal peptide" evidence="2">
    <location>
        <begin position="1"/>
        <end position="18"/>
    </location>
</feature>
<dbReference type="EMBL" id="KV920595">
    <property type="protein sequence ID" value="OSX68408.1"/>
    <property type="molecule type" value="Genomic_DNA"/>
</dbReference>
<keyword evidence="4" id="KW-1185">Reference proteome</keyword>
<accession>A0A1X6NIG2</accession>
<sequence>MIATAAAAIIVMAAPAATVPVAATATPAMGVTAPPVASIPAAAAATIPVAATAAIAIIPAPAIAETPAAAAAAAAATVAAETRATVTVWGTAPAGRRPAPNVSPGRRPMLPLRPAATAGEEAGPAHSVRRPAARKQDGPTPLRARRRRRVWGGWRNAIWAPPPVGRTAARVAAPIVRSTALQRALARVPPVVRGTPARVPLPTVHPVGRRRLAGIPLDV</sequence>
<gene>
    <name evidence="3" type="ORF">BU14_2853s0001</name>
</gene>
<proteinExistence type="predicted"/>
<feature type="compositionally biased region" description="Low complexity" evidence="1">
    <location>
        <begin position="114"/>
        <end position="125"/>
    </location>
</feature>
<dbReference type="Proteomes" id="UP000218209">
    <property type="component" value="Unassembled WGS sequence"/>
</dbReference>
<organism evidence="3 4">
    <name type="scientific">Porphyra umbilicalis</name>
    <name type="common">Purple laver</name>
    <name type="synonym">Red alga</name>
    <dbReference type="NCBI Taxonomy" id="2786"/>
    <lineage>
        <taxon>Eukaryota</taxon>
        <taxon>Rhodophyta</taxon>
        <taxon>Bangiophyceae</taxon>
        <taxon>Bangiales</taxon>
        <taxon>Bangiaceae</taxon>
        <taxon>Porphyra</taxon>
    </lineage>
</organism>
<evidence type="ECO:0000256" key="2">
    <source>
        <dbReference type="SAM" id="SignalP"/>
    </source>
</evidence>
<feature type="region of interest" description="Disordered" evidence="1">
    <location>
        <begin position="92"/>
        <end position="142"/>
    </location>
</feature>